<feature type="domain" description="DAC" evidence="1">
    <location>
        <begin position="57"/>
        <end position="219"/>
    </location>
</feature>
<reference evidence="2 3" key="1">
    <citation type="journal article" date="2014" name="PLoS Genet.">
        <title>Phylogenetically driven sequencing of extremely halophilic archaea reveals strategies for static and dynamic osmo-response.</title>
        <authorList>
            <person name="Becker E.A."/>
            <person name="Seitzer P.M."/>
            <person name="Tritt A."/>
            <person name="Larsen D."/>
            <person name="Krusor M."/>
            <person name="Yao A.I."/>
            <person name="Wu D."/>
            <person name="Madern D."/>
            <person name="Eisen J.A."/>
            <person name="Darling A.E."/>
            <person name="Facciotti M.T."/>
        </authorList>
    </citation>
    <scope>NUCLEOTIDE SEQUENCE [LARGE SCALE GENOMIC DNA]</scope>
    <source>
        <strain evidence="3">ATCC 33959 / DSM 4427 / JCM 8863 / NBRC 102184 / NCIMB 2188 / Ma 2.38</strain>
    </source>
</reference>
<dbReference type="Proteomes" id="UP000011571">
    <property type="component" value="Unassembled WGS sequence"/>
</dbReference>
<name>M0HNN6_HALGM</name>
<accession>M0HNN6</accession>
<dbReference type="AlphaFoldDB" id="M0HNN6"/>
<keyword evidence="3" id="KW-1185">Reference proteome</keyword>
<dbReference type="InterPro" id="IPR003390">
    <property type="entry name" value="DNA_integrity_scan_DisA_N"/>
</dbReference>
<dbReference type="PROSITE" id="PS51794">
    <property type="entry name" value="DAC"/>
    <property type="match status" value="1"/>
</dbReference>
<dbReference type="InterPro" id="IPR036888">
    <property type="entry name" value="DNA_integrity_DisA_N_sf"/>
</dbReference>
<gene>
    <name evidence="2" type="ORF">C454_00600</name>
</gene>
<evidence type="ECO:0000259" key="1">
    <source>
        <dbReference type="PROSITE" id="PS51794"/>
    </source>
</evidence>
<protein>
    <recommendedName>
        <fullName evidence="1">DAC domain-containing protein</fullName>
    </recommendedName>
</protein>
<proteinExistence type="predicted"/>
<evidence type="ECO:0000313" key="2">
    <source>
        <dbReference type="EMBL" id="ELZ85373.1"/>
    </source>
</evidence>
<comment type="caution">
    <text evidence="2">The sequence shown here is derived from an EMBL/GenBank/DDBJ whole genome shotgun (WGS) entry which is preliminary data.</text>
</comment>
<dbReference type="Gene3D" id="3.40.1700.10">
    <property type="entry name" value="DNA integrity scanning protein, DisA, N-terminal domain"/>
    <property type="match status" value="1"/>
</dbReference>
<dbReference type="SUPFAM" id="SSF143597">
    <property type="entry name" value="YojJ-like"/>
    <property type="match status" value="1"/>
</dbReference>
<evidence type="ECO:0000313" key="3">
    <source>
        <dbReference type="Proteomes" id="UP000011571"/>
    </source>
</evidence>
<organism evidence="2 3">
    <name type="scientific">Haloferax gibbonsii (strain ATCC 33959 / DSM 4427 / JCM 8863 / NBRC 102184 / NCIMB 2188 / Ma 2.38)</name>
    <dbReference type="NCBI Taxonomy" id="1227459"/>
    <lineage>
        <taxon>Archaea</taxon>
        <taxon>Methanobacteriati</taxon>
        <taxon>Methanobacteriota</taxon>
        <taxon>Stenosarchaea group</taxon>
        <taxon>Halobacteria</taxon>
        <taxon>Halobacteriales</taxon>
        <taxon>Haloferacaceae</taxon>
        <taxon>Haloferax</taxon>
    </lineage>
</organism>
<dbReference type="EMBL" id="AOLJ01000003">
    <property type="protein sequence ID" value="ELZ85373.1"/>
    <property type="molecule type" value="Genomic_DNA"/>
</dbReference>
<sequence>MSVCTASTDGRCVSSGGVPQASLSRAEHSNRVSPYIEYVGERAIVKANDGQAEYATIPETIDILRYVAESLSLSFSRWDEPYVTGPSLYFIVVADIDFGRYTDPLGDNTWPVEQCRSVGITSNEFIDAARNVAFSCDGAVVIAADKTIQEQMVRVRTPNTTEAVEETPIASAAWMGTKHLSALEVSLREEVLASVTLSEENGRVTVFRSGEYTDREREELGGRWRTAH</sequence>
<dbReference type="RefSeq" id="WP_004971469.1">
    <property type="nucleotide sequence ID" value="NZ_AOLJ01000003.1"/>
</dbReference>